<evidence type="ECO:0000256" key="2">
    <source>
        <dbReference type="ARBA" id="ARBA00022771"/>
    </source>
</evidence>
<dbReference type="InterPro" id="IPR003111">
    <property type="entry name" value="Lon_prtase_N"/>
</dbReference>
<evidence type="ECO:0000313" key="9">
    <source>
        <dbReference type="RefSeq" id="XP_033534640.1"/>
    </source>
</evidence>
<dbReference type="InterPro" id="IPR017907">
    <property type="entry name" value="Znf_RING_CS"/>
</dbReference>
<feature type="domain" description="RING-type" evidence="5">
    <location>
        <begin position="81"/>
        <end position="133"/>
    </location>
</feature>
<accession>A0A6G1G5A4</accession>
<feature type="domain" description="RING-type" evidence="5">
    <location>
        <begin position="279"/>
        <end position="317"/>
    </location>
</feature>
<dbReference type="OrthoDB" id="264917at2759"/>
<reference evidence="9" key="2">
    <citation type="submission" date="2020-04" db="EMBL/GenBank/DDBJ databases">
        <authorList>
            <consortium name="NCBI Genome Project"/>
        </authorList>
    </citation>
    <scope>NUCLEOTIDE SEQUENCE</scope>
    <source>
        <strain evidence="9">CBS 781.70</strain>
    </source>
</reference>
<protein>
    <recommendedName>
        <fullName evidence="10">ATP-dependent protease</fullName>
    </recommendedName>
</protein>
<dbReference type="GeneID" id="54419968"/>
<evidence type="ECO:0000259" key="5">
    <source>
        <dbReference type="PROSITE" id="PS50089"/>
    </source>
</evidence>
<dbReference type="Pfam" id="PF02190">
    <property type="entry name" value="LON_substr_bdg"/>
    <property type="match status" value="1"/>
</dbReference>
<dbReference type="SMART" id="SM00464">
    <property type="entry name" value="LON"/>
    <property type="match status" value="1"/>
</dbReference>
<dbReference type="InterPro" id="IPR046336">
    <property type="entry name" value="Lon_prtase_N_sf"/>
</dbReference>
<keyword evidence="3" id="KW-0862">Zinc</keyword>
<keyword evidence="8" id="KW-1185">Reference proteome</keyword>
<evidence type="ECO:0000259" key="6">
    <source>
        <dbReference type="PROSITE" id="PS51787"/>
    </source>
</evidence>
<reference evidence="7 9" key="1">
    <citation type="submission" date="2020-01" db="EMBL/GenBank/DDBJ databases">
        <authorList>
            <consortium name="DOE Joint Genome Institute"/>
            <person name="Haridas S."/>
            <person name="Albert R."/>
            <person name="Binder M."/>
            <person name="Bloem J."/>
            <person name="Labutti K."/>
            <person name="Salamov A."/>
            <person name="Andreopoulos B."/>
            <person name="Baker S.E."/>
            <person name="Barry K."/>
            <person name="Bills G."/>
            <person name="Bluhm B.H."/>
            <person name="Cannon C."/>
            <person name="Castanera R."/>
            <person name="Culley D.E."/>
            <person name="Daum C."/>
            <person name="Ezra D."/>
            <person name="Gonzalez J.B."/>
            <person name="Henrissat B."/>
            <person name="Kuo A."/>
            <person name="Liang C."/>
            <person name="Lipzen A."/>
            <person name="Lutzoni F."/>
            <person name="Magnuson J."/>
            <person name="Mondo S."/>
            <person name="Nolan M."/>
            <person name="Ohm R."/>
            <person name="Pangilinan J."/>
            <person name="Park H.-J."/>
            <person name="Ramirez L."/>
            <person name="Alfaro M."/>
            <person name="Sun H."/>
            <person name="Tritt A."/>
            <person name="Yoshinaga Y."/>
            <person name="Zwiers L.-H."/>
            <person name="Turgeon B.G."/>
            <person name="Goodwin S.B."/>
            <person name="Spatafora J.W."/>
            <person name="Crous P.W."/>
            <person name="Grigoriev I.V."/>
        </authorList>
    </citation>
    <scope>NUCLEOTIDE SEQUENCE</scope>
    <source>
        <strain evidence="7 9">CBS 781.70</strain>
    </source>
</reference>
<evidence type="ECO:0000256" key="4">
    <source>
        <dbReference type="PROSITE-ProRule" id="PRU00175"/>
    </source>
</evidence>
<dbReference type="InterPro" id="IPR001841">
    <property type="entry name" value="Znf_RING"/>
</dbReference>
<dbReference type="Pfam" id="PF13923">
    <property type="entry name" value="zf-C3HC4_2"/>
    <property type="match status" value="1"/>
</dbReference>
<dbReference type="RefSeq" id="XP_033534640.1">
    <property type="nucleotide sequence ID" value="XM_033679398.1"/>
</dbReference>
<keyword evidence="1" id="KW-0479">Metal-binding</keyword>
<dbReference type="PROSITE" id="PS00518">
    <property type="entry name" value="ZF_RING_1"/>
    <property type="match status" value="2"/>
</dbReference>
<dbReference type="PANTHER" id="PTHR23327">
    <property type="entry name" value="RING FINGER PROTEIN 127"/>
    <property type="match status" value="1"/>
</dbReference>
<evidence type="ECO:0000313" key="7">
    <source>
        <dbReference type="EMBL" id="KAF1813009.1"/>
    </source>
</evidence>
<dbReference type="SUPFAM" id="SSF88697">
    <property type="entry name" value="PUA domain-like"/>
    <property type="match status" value="1"/>
</dbReference>
<dbReference type="AlphaFoldDB" id="A0A6G1G5A4"/>
<gene>
    <name evidence="7 9" type="ORF">P152DRAFT_458179</name>
</gene>
<dbReference type="Gene3D" id="2.30.130.40">
    <property type="entry name" value="LON domain-like"/>
    <property type="match status" value="1"/>
</dbReference>
<dbReference type="GO" id="GO:0061630">
    <property type="term" value="F:ubiquitin protein ligase activity"/>
    <property type="evidence" value="ECO:0007669"/>
    <property type="project" value="TreeGrafter"/>
</dbReference>
<dbReference type="SUPFAM" id="SSF57850">
    <property type="entry name" value="RING/U-box"/>
    <property type="match status" value="2"/>
</dbReference>
<dbReference type="Pfam" id="PF13445">
    <property type="entry name" value="zf-RING_UBOX"/>
    <property type="match status" value="1"/>
</dbReference>
<dbReference type="GO" id="GO:0008270">
    <property type="term" value="F:zinc ion binding"/>
    <property type="evidence" value="ECO:0007669"/>
    <property type="project" value="UniProtKB-KW"/>
</dbReference>
<feature type="domain" description="Lon N-terminal" evidence="6">
    <location>
        <begin position="364"/>
        <end position="624"/>
    </location>
</feature>
<dbReference type="InterPro" id="IPR013083">
    <property type="entry name" value="Znf_RING/FYVE/PHD"/>
</dbReference>
<name>A0A6G1G5A4_9PEZI</name>
<evidence type="ECO:0000256" key="1">
    <source>
        <dbReference type="ARBA" id="ARBA00022723"/>
    </source>
</evidence>
<dbReference type="PANTHER" id="PTHR23327:SF42">
    <property type="entry name" value="LON PEPTIDASE N-TERMINAL DOMAIN AND RING FINGER PROTEIN C14F5.10C"/>
    <property type="match status" value="1"/>
</dbReference>
<proteinExistence type="predicted"/>
<organism evidence="7">
    <name type="scientific">Eremomyces bilateralis CBS 781.70</name>
    <dbReference type="NCBI Taxonomy" id="1392243"/>
    <lineage>
        <taxon>Eukaryota</taxon>
        <taxon>Fungi</taxon>
        <taxon>Dikarya</taxon>
        <taxon>Ascomycota</taxon>
        <taxon>Pezizomycotina</taxon>
        <taxon>Dothideomycetes</taxon>
        <taxon>Dothideomycetes incertae sedis</taxon>
        <taxon>Eremomycetales</taxon>
        <taxon>Eremomycetaceae</taxon>
        <taxon>Eremomyces</taxon>
    </lineage>
</organism>
<dbReference type="SMART" id="SM00184">
    <property type="entry name" value="RING"/>
    <property type="match status" value="2"/>
</dbReference>
<dbReference type="CDD" id="cd16514">
    <property type="entry name" value="RING-HC_LONFs_rpt2"/>
    <property type="match status" value="1"/>
</dbReference>
<dbReference type="Proteomes" id="UP000504638">
    <property type="component" value="Unplaced"/>
</dbReference>
<dbReference type="InterPro" id="IPR027370">
    <property type="entry name" value="Znf-RING_euk"/>
</dbReference>
<evidence type="ECO:0008006" key="10">
    <source>
        <dbReference type="Google" id="ProtNLM"/>
    </source>
</evidence>
<dbReference type="Gene3D" id="3.30.40.10">
    <property type="entry name" value="Zinc/RING finger domain, C3HC4 (zinc finger)"/>
    <property type="match status" value="2"/>
</dbReference>
<dbReference type="PROSITE" id="PS50089">
    <property type="entry name" value="ZF_RING_2"/>
    <property type="match status" value="2"/>
</dbReference>
<dbReference type="PROSITE" id="PS51787">
    <property type="entry name" value="LON_N"/>
    <property type="match status" value="1"/>
</dbReference>
<keyword evidence="2 4" id="KW-0863">Zinc-finger</keyword>
<dbReference type="InterPro" id="IPR015947">
    <property type="entry name" value="PUA-like_sf"/>
</dbReference>
<reference evidence="9" key="3">
    <citation type="submission" date="2025-04" db="UniProtKB">
        <authorList>
            <consortium name="RefSeq"/>
        </authorList>
    </citation>
    <scope>IDENTIFICATION</scope>
    <source>
        <strain evidence="9">CBS 781.70</strain>
    </source>
</reference>
<dbReference type="EMBL" id="ML975156">
    <property type="protein sequence ID" value="KAF1813009.1"/>
    <property type="molecule type" value="Genomic_DNA"/>
</dbReference>
<evidence type="ECO:0000256" key="3">
    <source>
        <dbReference type="ARBA" id="ARBA00022833"/>
    </source>
</evidence>
<sequence length="659" mass="74764">MAGNVPFDRLAYTSIELLLNSLPDRNDIPEITDHDAELDSVPNPGEEQMDTPLKELEEVVDIAEDASSDLFARALTRLLQCMVCSYPLRDGINLPCGHSVCRQCISTEGNGTVAVAGEKPSIGNAEGLMCCPVRTCRKLTASASMKVDRSLMAVVDCMLRLIKETSEVSIPQLVAGHTERLAQYSANHPWSYDAEGDRAAHLKKYVLLKQLLHTKTVETALIPTFPHLCSMFAFAAQGRFPYDNDLIFERPTPDSGQTSQINLEMPNLVRNQLERELDCPICYKLLLYPTTTSCGHTFCRSCLLRALDFSILCPNCRQELKMHGTLQGHEPNRVVTGLTQLLFPDRSEQRRQEDLAELHDGDEPDEIPLFVCTIAYPQVPIYLHIFEPRYRIMIRRSWEGNRQFGMVFFAKCLQEQHGEDASTQDLGNPGQLMPGKYYMEYGTILQIVEKGDLQSGRINLQLVGVSRFRTVSVRRHEDGYLMARIERLQDVSDELEASIEAAEVGSKGELNLSDRTGSGSGRLDTKFVQCYGQQYFRTLNSLTNAELMKKIHTWIPLYNSWLRPSTRRKIRIAYGDPPLDDPKVLPYWTMHMMPTNQDELYRMLKADTVRERLKLTCRLIDEIGIHEWCSPFIPIRVVTLRRILAIVCLFLALSIARTI</sequence>
<evidence type="ECO:0000313" key="8">
    <source>
        <dbReference type="Proteomes" id="UP000504638"/>
    </source>
</evidence>